<comment type="caution">
    <text evidence="9">The sequence shown here is derived from an EMBL/GenBank/DDBJ whole genome shotgun (WGS) entry which is preliminary data.</text>
</comment>
<evidence type="ECO:0000313" key="12">
    <source>
        <dbReference type="Proteomes" id="UP000663870"/>
    </source>
</evidence>
<proteinExistence type="predicted"/>
<dbReference type="Gene3D" id="3.30.40.10">
    <property type="entry name" value="Zinc/RING finger domain, C3HC4 (zinc finger)"/>
    <property type="match status" value="1"/>
</dbReference>
<protein>
    <recommendedName>
        <fullName evidence="6">RING-type domain-containing protein</fullName>
    </recommendedName>
</protein>
<dbReference type="Proteomes" id="UP000663870">
    <property type="component" value="Unassembled WGS sequence"/>
</dbReference>
<organism evidence="9 12">
    <name type="scientific">Rotaria sordida</name>
    <dbReference type="NCBI Taxonomy" id="392033"/>
    <lineage>
        <taxon>Eukaryota</taxon>
        <taxon>Metazoa</taxon>
        <taxon>Spiralia</taxon>
        <taxon>Gnathifera</taxon>
        <taxon>Rotifera</taxon>
        <taxon>Eurotatoria</taxon>
        <taxon>Bdelloidea</taxon>
        <taxon>Philodinida</taxon>
        <taxon>Philodinidae</taxon>
        <taxon>Rotaria</taxon>
    </lineage>
</organism>
<evidence type="ECO:0000313" key="8">
    <source>
        <dbReference type="EMBL" id="CAF1194079.1"/>
    </source>
</evidence>
<dbReference type="Pfam" id="PF13639">
    <property type="entry name" value="zf-RING_2"/>
    <property type="match status" value="1"/>
</dbReference>
<accession>A0A814X3X9</accession>
<evidence type="ECO:0000313" key="9">
    <source>
        <dbReference type="EMBL" id="CAF1209121.1"/>
    </source>
</evidence>
<evidence type="ECO:0000256" key="2">
    <source>
        <dbReference type="ARBA" id="ARBA00022771"/>
    </source>
</evidence>
<dbReference type="GO" id="GO:0008270">
    <property type="term" value="F:zinc ion binding"/>
    <property type="evidence" value="ECO:0007669"/>
    <property type="project" value="UniProtKB-KW"/>
</dbReference>
<feature type="coiled-coil region" evidence="5">
    <location>
        <begin position="120"/>
        <end position="150"/>
    </location>
</feature>
<keyword evidence="1" id="KW-0479">Metal-binding</keyword>
<evidence type="ECO:0000259" key="6">
    <source>
        <dbReference type="PROSITE" id="PS50089"/>
    </source>
</evidence>
<dbReference type="InterPro" id="IPR017907">
    <property type="entry name" value="Znf_RING_CS"/>
</dbReference>
<dbReference type="PROSITE" id="PS50089">
    <property type="entry name" value="ZF_RING_2"/>
    <property type="match status" value="1"/>
</dbReference>
<evidence type="ECO:0000256" key="3">
    <source>
        <dbReference type="ARBA" id="ARBA00022833"/>
    </source>
</evidence>
<evidence type="ECO:0000256" key="4">
    <source>
        <dbReference type="PROSITE-ProRule" id="PRU00175"/>
    </source>
</evidence>
<dbReference type="Proteomes" id="UP000663889">
    <property type="component" value="Unassembled WGS sequence"/>
</dbReference>
<reference evidence="9" key="1">
    <citation type="submission" date="2021-02" db="EMBL/GenBank/DDBJ databases">
        <authorList>
            <person name="Nowell W R."/>
        </authorList>
    </citation>
    <scope>NUCLEOTIDE SEQUENCE</scope>
</reference>
<evidence type="ECO:0000256" key="5">
    <source>
        <dbReference type="SAM" id="Coils"/>
    </source>
</evidence>
<evidence type="ECO:0000313" key="10">
    <source>
        <dbReference type="EMBL" id="CAF1335227.1"/>
    </source>
</evidence>
<evidence type="ECO:0000256" key="1">
    <source>
        <dbReference type="ARBA" id="ARBA00022723"/>
    </source>
</evidence>
<keyword evidence="3" id="KW-0862">Zinc</keyword>
<dbReference type="SUPFAM" id="SSF57850">
    <property type="entry name" value="RING/U-box"/>
    <property type="match status" value="1"/>
</dbReference>
<dbReference type="PANTHER" id="PTHR15710">
    <property type="entry name" value="E3 UBIQUITIN-PROTEIN LIGASE PRAJA"/>
    <property type="match status" value="1"/>
</dbReference>
<keyword evidence="12" id="KW-1185">Reference proteome</keyword>
<dbReference type="EMBL" id="CAJNOL010000771">
    <property type="protein sequence ID" value="CAF1194079.1"/>
    <property type="molecule type" value="Genomic_DNA"/>
</dbReference>
<dbReference type="EMBL" id="CAJNOL010000819">
    <property type="protein sequence ID" value="CAF1209121.1"/>
    <property type="molecule type" value="Genomic_DNA"/>
</dbReference>
<evidence type="ECO:0000313" key="7">
    <source>
        <dbReference type="EMBL" id="CAF1039979.1"/>
    </source>
</evidence>
<dbReference type="Proteomes" id="UP000663874">
    <property type="component" value="Unassembled WGS sequence"/>
</dbReference>
<feature type="domain" description="RING-type" evidence="6">
    <location>
        <begin position="77"/>
        <end position="117"/>
    </location>
</feature>
<dbReference type="Proteomes" id="UP000663854">
    <property type="component" value="Unassembled WGS sequence"/>
</dbReference>
<sequence>MTSYFDEHNCQPLESGEEPNHLLDLARLLLDSGIGAQFQLEFERIFGNVDGRKQPPAAKHIIENLPLINYFNNDEKCSICLKEFQLNLTTELPCHHKYCKICIIEWLKLVNSCPMCRIEFETDDKDYEEYKKQKQRLKQRQVELDDLHNSMFS</sequence>
<dbReference type="EMBL" id="CAJNOH010000437">
    <property type="protein sequence ID" value="CAF1039979.1"/>
    <property type="molecule type" value="Genomic_DNA"/>
</dbReference>
<evidence type="ECO:0000313" key="11">
    <source>
        <dbReference type="EMBL" id="CAF4090117.1"/>
    </source>
</evidence>
<dbReference type="AlphaFoldDB" id="A0A814X3X9"/>
<dbReference type="InterPro" id="IPR013083">
    <property type="entry name" value="Znf_RING/FYVE/PHD"/>
</dbReference>
<dbReference type="EMBL" id="CAJOBE010009664">
    <property type="protein sequence ID" value="CAF4090117.1"/>
    <property type="molecule type" value="Genomic_DNA"/>
</dbReference>
<keyword evidence="2 4" id="KW-0863">Zinc-finger</keyword>
<name>A0A814X3X9_9BILA</name>
<keyword evidence="5" id="KW-0175">Coiled coil</keyword>
<dbReference type="SMART" id="SM00184">
    <property type="entry name" value="RING"/>
    <property type="match status" value="1"/>
</dbReference>
<dbReference type="PROSITE" id="PS00518">
    <property type="entry name" value="ZF_RING_1"/>
    <property type="match status" value="1"/>
</dbReference>
<dbReference type="InterPro" id="IPR001841">
    <property type="entry name" value="Znf_RING"/>
</dbReference>
<gene>
    <name evidence="11" type="ORF">FNK824_LOCUS30846</name>
    <name evidence="8" type="ORF">JXQ802_LOCUS24045</name>
    <name evidence="9" type="ORF">JXQ802_LOCUS24838</name>
    <name evidence="7" type="ORF">PYM288_LOCUS16590</name>
    <name evidence="10" type="ORF">SEV965_LOCUS28047</name>
</gene>
<dbReference type="EMBL" id="CAJNOU010002607">
    <property type="protein sequence ID" value="CAF1335227.1"/>
    <property type="molecule type" value="Genomic_DNA"/>
</dbReference>